<organism evidence="14 15">
    <name type="scientific">Heterocephalus glaber</name>
    <name type="common">Naked mole rat</name>
    <dbReference type="NCBI Taxonomy" id="10181"/>
    <lineage>
        <taxon>Eukaryota</taxon>
        <taxon>Metazoa</taxon>
        <taxon>Chordata</taxon>
        <taxon>Craniata</taxon>
        <taxon>Vertebrata</taxon>
        <taxon>Euteleostomi</taxon>
        <taxon>Mammalia</taxon>
        <taxon>Eutheria</taxon>
        <taxon>Euarchontoglires</taxon>
        <taxon>Glires</taxon>
        <taxon>Rodentia</taxon>
        <taxon>Hystricomorpha</taxon>
        <taxon>Bathyergidae</taxon>
        <taxon>Heterocephalus</taxon>
    </lineage>
</organism>
<keyword evidence="4 11" id="KW-0812">Transmembrane</keyword>
<accession>G5BRI2</accession>
<evidence type="ECO:0000256" key="11">
    <source>
        <dbReference type="RuleBase" id="RU000688"/>
    </source>
</evidence>
<gene>
    <name evidence="17" type="primary">LOC101706139</name>
    <name evidence="14" type="ORF">GW7_20566</name>
</gene>
<feature type="transmembrane region" description="Helical" evidence="12">
    <location>
        <begin position="101"/>
        <end position="120"/>
    </location>
</feature>
<evidence type="ECO:0000313" key="15">
    <source>
        <dbReference type="Proteomes" id="UP000006813"/>
    </source>
</evidence>
<protein>
    <recommendedName>
        <fullName evidence="12">Olfactory receptor</fullName>
    </recommendedName>
</protein>
<evidence type="ECO:0000256" key="8">
    <source>
        <dbReference type="ARBA" id="ARBA00023136"/>
    </source>
</evidence>
<evidence type="ECO:0000313" key="14">
    <source>
        <dbReference type="EMBL" id="EHB11893.1"/>
    </source>
</evidence>
<comment type="similarity">
    <text evidence="11">Belongs to the G-protein coupled receptor 1 family.</text>
</comment>
<evidence type="ECO:0000256" key="4">
    <source>
        <dbReference type="ARBA" id="ARBA00022692"/>
    </source>
</evidence>
<dbReference type="GeneID" id="101706139"/>
<dbReference type="GO" id="GO:0004930">
    <property type="term" value="F:G protein-coupled receptor activity"/>
    <property type="evidence" value="ECO:0007669"/>
    <property type="project" value="UniProtKB-KW"/>
</dbReference>
<keyword evidence="7 11" id="KW-0297">G-protein coupled receptor</keyword>
<dbReference type="OrthoDB" id="9975554at2759"/>
<feature type="transmembrane region" description="Helical" evidence="12">
    <location>
        <begin position="204"/>
        <end position="226"/>
    </location>
</feature>
<reference evidence="17" key="2">
    <citation type="submission" date="2025-04" db="UniProtKB">
        <authorList>
            <consortium name="RefSeq"/>
        </authorList>
    </citation>
    <scope>IDENTIFICATION</scope>
</reference>
<dbReference type="SUPFAM" id="SSF81321">
    <property type="entry name" value="Family A G protein-coupled receptor-like"/>
    <property type="match status" value="1"/>
</dbReference>
<sequence length="321" mass="35840">MERGNMSFPNTFVLLGFSEFPWLEKPLFAVVLFSYLLTLVGNSTIILLSLVDPRLQTPMYFFLDNLSLLDLCITCTIVPQLLANLWGPEKTIPSRGCITQLYVYTWVGTTECAVLAVMAIDRYVAICRPLQYTLIMHPSVCVQMATASWSSGLTSSLLQATLTLQLPLCGHHTLDHLFCEVPVLIKLACGETSANELAMVVGNIPFAMVAPLLVVISYTFIARAVLKLPSAEGRHKALSTCSSHLLVVTMYFGPGIYMYLQPPAKSSQAKFLSFFYCVITPMLNPLIYTLRNKDVQTAWKRILQSQGRVKFWKPRRSLPVS</sequence>
<keyword evidence="9 11" id="KW-0675">Receptor</keyword>
<dbReference type="Proteomes" id="UP000694906">
    <property type="component" value="Unplaced"/>
</dbReference>
<feature type="transmembrane region" description="Helical" evidence="12">
    <location>
        <begin position="238"/>
        <end position="259"/>
    </location>
</feature>
<keyword evidence="5 12" id="KW-0552">Olfaction</keyword>
<dbReference type="PROSITE" id="PS00237">
    <property type="entry name" value="G_PROTEIN_RECEP_F1_1"/>
    <property type="match status" value="1"/>
</dbReference>
<dbReference type="FunFam" id="1.20.1070.10:FF:000005">
    <property type="entry name" value="Olfactory receptor"/>
    <property type="match status" value="1"/>
</dbReference>
<reference evidence="14 15" key="1">
    <citation type="journal article" date="2011" name="Nature">
        <title>Genome sequencing reveals insights into physiology and longevity of the naked mole rat.</title>
        <authorList>
            <person name="Kim E.B."/>
            <person name="Fang X."/>
            <person name="Fushan A.A."/>
            <person name="Huang Z."/>
            <person name="Lobanov A.V."/>
            <person name="Han L."/>
            <person name="Marino S.M."/>
            <person name="Sun X."/>
            <person name="Turanov A.A."/>
            <person name="Yang P."/>
            <person name="Yim S.H."/>
            <person name="Zhao X."/>
            <person name="Kasaikina M.V."/>
            <person name="Stoletzki N."/>
            <person name="Peng C."/>
            <person name="Polak P."/>
            <person name="Xiong Z."/>
            <person name="Kiezun A."/>
            <person name="Zhu Y."/>
            <person name="Chen Y."/>
            <person name="Kryukov G.V."/>
            <person name="Zhang Q."/>
            <person name="Peshkin L."/>
            <person name="Yang L."/>
            <person name="Bronson R.T."/>
            <person name="Buffenstein R."/>
            <person name="Wang B."/>
            <person name="Han C."/>
            <person name="Li Q."/>
            <person name="Chen L."/>
            <person name="Zhao W."/>
            <person name="Sunyaev S.R."/>
            <person name="Park T.J."/>
            <person name="Zhang G."/>
            <person name="Wang J."/>
            <person name="Gladyshev V.N."/>
        </authorList>
    </citation>
    <scope>NUCLEOTIDE SEQUENCE [LARGE SCALE GENOMIC DNA]</scope>
</reference>
<keyword evidence="3 12" id="KW-0716">Sensory transduction</keyword>
<dbReference type="KEGG" id="hgl:101706139"/>
<evidence type="ECO:0000256" key="9">
    <source>
        <dbReference type="ARBA" id="ARBA00023170"/>
    </source>
</evidence>
<dbReference type="PRINTS" id="PR00237">
    <property type="entry name" value="GPCRRHODOPSN"/>
</dbReference>
<dbReference type="eggNOG" id="ENOG502RU2A">
    <property type="taxonomic scope" value="Eukaryota"/>
</dbReference>
<dbReference type="InterPro" id="IPR000725">
    <property type="entry name" value="Olfact_rcpt"/>
</dbReference>
<comment type="subcellular location">
    <subcellularLocation>
        <location evidence="1 12">Cell membrane</location>
        <topology evidence="1 12">Multi-pass membrane protein</topology>
    </subcellularLocation>
</comment>
<evidence type="ECO:0000256" key="6">
    <source>
        <dbReference type="ARBA" id="ARBA00022989"/>
    </source>
</evidence>
<dbReference type="InterPro" id="IPR000276">
    <property type="entry name" value="GPCR_Rhodpsn"/>
</dbReference>
<evidence type="ECO:0000256" key="12">
    <source>
        <dbReference type="RuleBase" id="RU363047"/>
    </source>
</evidence>
<evidence type="ECO:0000256" key="2">
    <source>
        <dbReference type="ARBA" id="ARBA00022475"/>
    </source>
</evidence>
<proteinExistence type="inferred from homology"/>
<keyword evidence="16" id="KW-1185">Reference proteome</keyword>
<dbReference type="STRING" id="10181.G5BRI2"/>
<dbReference type="CDD" id="cd15947">
    <property type="entry name" value="7tmA_OR2B-like"/>
    <property type="match status" value="1"/>
</dbReference>
<dbReference type="RefSeq" id="XP_004871027.2">
    <property type="nucleotide sequence ID" value="XM_004870970.2"/>
</dbReference>
<evidence type="ECO:0000256" key="5">
    <source>
        <dbReference type="ARBA" id="ARBA00022725"/>
    </source>
</evidence>
<dbReference type="PROSITE" id="PS50262">
    <property type="entry name" value="G_PROTEIN_RECEP_F1_2"/>
    <property type="match status" value="1"/>
</dbReference>
<dbReference type="Gene3D" id="1.20.1070.10">
    <property type="entry name" value="Rhodopsin 7-helix transmembrane proteins"/>
    <property type="match status" value="1"/>
</dbReference>
<keyword evidence="2 12" id="KW-1003">Cell membrane</keyword>
<feature type="transmembrane region" description="Helical" evidence="12">
    <location>
        <begin position="60"/>
        <end position="81"/>
    </location>
</feature>
<dbReference type="AlphaFoldDB" id="G5BRI2"/>
<evidence type="ECO:0000256" key="1">
    <source>
        <dbReference type="ARBA" id="ARBA00004651"/>
    </source>
</evidence>
<keyword evidence="8 12" id="KW-0472">Membrane</keyword>
<dbReference type="GO" id="GO:0005886">
    <property type="term" value="C:plasma membrane"/>
    <property type="evidence" value="ECO:0007669"/>
    <property type="project" value="UniProtKB-SubCell"/>
</dbReference>
<dbReference type="GO" id="GO:0004984">
    <property type="term" value="F:olfactory receptor activity"/>
    <property type="evidence" value="ECO:0007669"/>
    <property type="project" value="InterPro"/>
</dbReference>
<evidence type="ECO:0000256" key="3">
    <source>
        <dbReference type="ARBA" id="ARBA00022606"/>
    </source>
</evidence>
<evidence type="ECO:0000313" key="16">
    <source>
        <dbReference type="Proteomes" id="UP000694906"/>
    </source>
</evidence>
<evidence type="ECO:0000256" key="7">
    <source>
        <dbReference type="ARBA" id="ARBA00023040"/>
    </source>
</evidence>
<feature type="transmembrane region" description="Helical" evidence="12">
    <location>
        <begin position="27"/>
        <end position="48"/>
    </location>
</feature>
<keyword evidence="6 12" id="KW-1133">Transmembrane helix</keyword>
<name>G5BRI2_HETGA</name>
<evidence type="ECO:0000256" key="10">
    <source>
        <dbReference type="ARBA" id="ARBA00023224"/>
    </source>
</evidence>
<feature type="domain" description="G-protein coupled receptors family 1 profile" evidence="13">
    <location>
        <begin position="41"/>
        <end position="288"/>
    </location>
</feature>
<dbReference type="EMBL" id="JH171543">
    <property type="protein sequence ID" value="EHB11893.1"/>
    <property type="molecule type" value="Genomic_DNA"/>
</dbReference>
<dbReference type="OMA" id="YIYMVLG"/>
<keyword evidence="10 11" id="KW-0807">Transducer</keyword>
<dbReference type="PANTHER" id="PTHR26453">
    <property type="entry name" value="OLFACTORY RECEPTOR"/>
    <property type="match status" value="1"/>
</dbReference>
<dbReference type="Pfam" id="PF13853">
    <property type="entry name" value="7tm_4"/>
    <property type="match status" value="1"/>
</dbReference>
<dbReference type="InParanoid" id="G5BRI2"/>
<dbReference type="Proteomes" id="UP000006813">
    <property type="component" value="Unassembled WGS sequence"/>
</dbReference>
<evidence type="ECO:0000259" key="13">
    <source>
        <dbReference type="PROSITE" id="PS50262"/>
    </source>
</evidence>
<feature type="transmembrane region" description="Helical" evidence="12">
    <location>
        <begin position="271"/>
        <end position="290"/>
    </location>
</feature>
<dbReference type="InterPro" id="IPR017452">
    <property type="entry name" value="GPCR_Rhodpsn_7TM"/>
</dbReference>
<evidence type="ECO:0000313" key="17">
    <source>
        <dbReference type="RefSeq" id="XP_004871027.2"/>
    </source>
</evidence>
<dbReference type="PRINTS" id="PR00245">
    <property type="entry name" value="OLFACTORYR"/>
</dbReference>